<gene>
    <name evidence="1" type="ORF">I2H38_07080</name>
</gene>
<reference evidence="1" key="1">
    <citation type="submission" date="2020-11" db="EMBL/GenBank/DDBJ databases">
        <authorList>
            <person name="Kim M.K."/>
        </authorList>
    </citation>
    <scope>NUCLEOTIDE SEQUENCE</scope>
    <source>
        <strain evidence="1">BT350</strain>
    </source>
</reference>
<dbReference type="EMBL" id="JADQDO010000002">
    <property type="protein sequence ID" value="MBF9233142.1"/>
    <property type="molecule type" value="Genomic_DNA"/>
</dbReference>
<dbReference type="InterPro" id="IPR009273">
    <property type="entry name" value="DUF930"/>
</dbReference>
<comment type="caution">
    <text evidence="1">The sequence shown here is derived from an EMBL/GenBank/DDBJ whole genome shotgun (WGS) entry which is preliminary data.</text>
</comment>
<dbReference type="AlphaFoldDB" id="A0A931BLB1"/>
<dbReference type="Pfam" id="PF06059">
    <property type="entry name" value="DUF930"/>
    <property type="match status" value="1"/>
</dbReference>
<proteinExistence type="predicted"/>
<sequence length="107" mass="12202">MRTTLPLLEEETRMEQLCGLEAIAQIVAAFTQFQPDRVVAYAMADVKIGKNTVLAEGAAFRSHQQWYNLKFTCQLKADRQTVQAFEFLVGETIPKKLWEAHNLPAIY</sequence>
<evidence type="ECO:0000313" key="1">
    <source>
        <dbReference type="EMBL" id="MBF9233142.1"/>
    </source>
</evidence>
<accession>A0A931BLB1</accession>
<organism evidence="1 2">
    <name type="scientific">Microvirga alba</name>
    <dbReference type="NCBI Taxonomy" id="2791025"/>
    <lineage>
        <taxon>Bacteria</taxon>
        <taxon>Pseudomonadati</taxon>
        <taxon>Pseudomonadota</taxon>
        <taxon>Alphaproteobacteria</taxon>
        <taxon>Hyphomicrobiales</taxon>
        <taxon>Methylobacteriaceae</taxon>
        <taxon>Microvirga</taxon>
    </lineage>
</organism>
<dbReference type="Proteomes" id="UP000599312">
    <property type="component" value="Unassembled WGS sequence"/>
</dbReference>
<name>A0A931BLB1_9HYPH</name>
<protein>
    <submittedName>
        <fullName evidence="1">DUF930 domain-containing protein</fullName>
    </submittedName>
</protein>
<keyword evidence="2" id="KW-1185">Reference proteome</keyword>
<dbReference type="RefSeq" id="WP_196271112.1">
    <property type="nucleotide sequence ID" value="NZ_JADQDO010000002.1"/>
</dbReference>
<evidence type="ECO:0000313" key="2">
    <source>
        <dbReference type="Proteomes" id="UP000599312"/>
    </source>
</evidence>